<accession>A0A9D1LEA8</accession>
<dbReference type="EMBL" id="DVMW01000024">
    <property type="protein sequence ID" value="HIU35517.1"/>
    <property type="molecule type" value="Genomic_DNA"/>
</dbReference>
<comment type="caution">
    <text evidence="5">The sequence shown here is derived from an EMBL/GenBank/DDBJ whole genome shotgun (WGS) entry which is preliminary data.</text>
</comment>
<dbReference type="InterPro" id="IPR009057">
    <property type="entry name" value="Homeodomain-like_sf"/>
</dbReference>
<keyword evidence="3" id="KW-0804">Transcription</keyword>
<dbReference type="InterPro" id="IPR018062">
    <property type="entry name" value="HTH_AraC-typ_CS"/>
</dbReference>
<reference evidence="5" key="1">
    <citation type="submission" date="2020-10" db="EMBL/GenBank/DDBJ databases">
        <authorList>
            <person name="Gilroy R."/>
        </authorList>
    </citation>
    <scope>NUCLEOTIDE SEQUENCE</scope>
    <source>
        <strain evidence="5">ChiGjej1B1-19959</strain>
    </source>
</reference>
<feature type="domain" description="HTH araC/xylS-type" evidence="4">
    <location>
        <begin position="178"/>
        <end position="276"/>
    </location>
</feature>
<dbReference type="AlphaFoldDB" id="A0A9D1LEA8"/>
<dbReference type="InterPro" id="IPR011051">
    <property type="entry name" value="RmlC_Cupin_sf"/>
</dbReference>
<organism evidence="5 6">
    <name type="scientific">Candidatus Fimenecus excrementigallinarum</name>
    <dbReference type="NCBI Taxonomy" id="2840816"/>
    <lineage>
        <taxon>Bacteria</taxon>
        <taxon>Bacillati</taxon>
        <taxon>Bacillota</taxon>
        <taxon>Clostridia</taxon>
        <taxon>Candidatus Fimenecus</taxon>
    </lineage>
</organism>
<dbReference type="Gene3D" id="1.10.10.60">
    <property type="entry name" value="Homeodomain-like"/>
    <property type="match status" value="2"/>
</dbReference>
<dbReference type="PROSITE" id="PS00041">
    <property type="entry name" value="HTH_ARAC_FAMILY_1"/>
    <property type="match status" value="1"/>
</dbReference>
<dbReference type="GO" id="GO:0003700">
    <property type="term" value="F:DNA-binding transcription factor activity"/>
    <property type="evidence" value="ECO:0007669"/>
    <property type="project" value="InterPro"/>
</dbReference>
<dbReference type="Pfam" id="PF02311">
    <property type="entry name" value="AraC_binding"/>
    <property type="match status" value="1"/>
</dbReference>
<keyword evidence="1" id="KW-0805">Transcription regulation</keyword>
<reference evidence="5" key="2">
    <citation type="journal article" date="2021" name="PeerJ">
        <title>Extensive microbial diversity within the chicken gut microbiome revealed by metagenomics and culture.</title>
        <authorList>
            <person name="Gilroy R."/>
            <person name="Ravi A."/>
            <person name="Getino M."/>
            <person name="Pursley I."/>
            <person name="Horton D.L."/>
            <person name="Alikhan N.F."/>
            <person name="Baker D."/>
            <person name="Gharbi K."/>
            <person name="Hall N."/>
            <person name="Watson M."/>
            <person name="Adriaenssens E.M."/>
            <person name="Foster-Nyarko E."/>
            <person name="Jarju S."/>
            <person name="Secka A."/>
            <person name="Antonio M."/>
            <person name="Oren A."/>
            <person name="Chaudhuri R.R."/>
            <person name="La Ragione R."/>
            <person name="Hildebrand F."/>
            <person name="Pallen M.J."/>
        </authorList>
    </citation>
    <scope>NUCLEOTIDE SEQUENCE</scope>
    <source>
        <strain evidence="5">ChiGjej1B1-19959</strain>
    </source>
</reference>
<sequence>MQPLAPEEQKHRGTFAFPLEFHHVDKSHPRYHMPLHWHMDYELVRVLEGTLVLSLNAKGLTLAAGDVALIAEGVVHGGLPGQGCVYECIDMDLNEFLRGNVPDFSDGTHTLDATFPQNSEEARTVRRLFDVVKAQKDGYILYAEGLILQLAGLMLQNHRYKAGNLPPARTDKRVRQLKAALGGIRKRYMMPLTLADLAAPTGLSPRYFCRLFTEMTGRTPVDYLNFYRVERACEQLMYTDESVTEIALSCGFNDLSYFVKTFRKYKGTSPRQFRKGGQAL</sequence>
<dbReference type="PANTHER" id="PTHR43280">
    <property type="entry name" value="ARAC-FAMILY TRANSCRIPTIONAL REGULATOR"/>
    <property type="match status" value="1"/>
</dbReference>
<dbReference type="InterPro" id="IPR014710">
    <property type="entry name" value="RmlC-like_jellyroll"/>
</dbReference>
<protein>
    <submittedName>
        <fullName evidence="5">AraC family transcriptional regulator</fullName>
    </submittedName>
</protein>
<dbReference type="InterPro" id="IPR003313">
    <property type="entry name" value="AraC-bd"/>
</dbReference>
<dbReference type="InterPro" id="IPR018060">
    <property type="entry name" value="HTH_AraC"/>
</dbReference>
<evidence type="ECO:0000256" key="3">
    <source>
        <dbReference type="ARBA" id="ARBA00023163"/>
    </source>
</evidence>
<evidence type="ECO:0000259" key="4">
    <source>
        <dbReference type="PROSITE" id="PS01124"/>
    </source>
</evidence>
<dbReference type="PROSITE" id="PS01124">
    <property type="entry name" value="HTH_ARAC_FAMILY_2"/>
    <property type="match status" value="1"/>
</dbReference>
<dbReference type="Gene3D" id="2.60.120.10">
    <property type="entry name" value="Jelly Rolls"/>
    <property type="match status" value="1"/>
</dbReference>
<evidence type="ECO:0000256" key="2">
    <source>
        <dbReference type="ARBA" id="ARBA00023125"/>
    </source>
</evidence>
<dbReference type="SMART" id="SM00342">
    <property type="entry name" value="HTH_ARAC"/>
    <property type="match status" value="1"/>
</dbReference>
<evidence type="ECO:0000313" key="5">
    <source>
        <dbReference type="EMBL" id="HIU35517.1"/>
    </source>
</evidence>
<dbReference type="PRINTS" id="PR00032">
    <property type="entry name" value="HTHARAC"/>
</dbReference>
<dbReference type="PANTHER" id="PTHR43280:SF28">
    <property type="entry name" value="HTH-TYPE TRANSCRIPTIONAL ACTIVATOR RHAS"/>
    <property type="match status" value="1"/>
</dbReference>
<name>A0A9D1LEA8_9FIRM</name>
<keyword evidence="2" id="KW-0238">DNA-binding</keyword>
<evidence type="ECO:0000313" key="6">
    <source>
        <dbReference type="Proteomes" id="UP000824071"/>
    </source>
</evidence>
<dbReference type="SUPFAM" id="SSF46689">
    <property type="entry name" value="Homeodomain-like"/>
    <property type="match status" value="1"/>
</dbReference>
<dbReference type="GO" id="GO:0043565">
    <property type="term" value="F:sequence-specific DNA binding"/>
    <property type="evidence" value="ECO:0007669"/>
    <property type="project" value="InterPro"/>
</dbReference>
<gene>
    <name evidence="5" type="ORF">IAC53_02780</name>
</gene>
<dbReference type="InterPro" id="IPR020449">
    <property type="entry name" value="Tscrpt_reg_AraC-type_HTH"/>
</dbReference>
<evidence type="ECO:0000256" key="1">
    <source>
        <dbReference type="ARBA" id="ARBA00023015"/>
    </source>
</evidence>
<dbReference type="Pfam" id="PF12833">
    <property type="entry name" value="HTH_18"/>
    <property type="match status" value="1"/>
</dbReference>
<dbReference type="Proteomes" id="UP000824071">
    <property type="component" value="Unassembled WGS sequence"/>
</dbReference>
<dbReference type="SUPFAM" id="SSF51182">
    <property type="entry name" value="RmlC-like cupins"/>
    <property type="match status" value="1"/>
</dbReference>
<proteinExistence type="predicted"/>